<sequence length="98" mass="11403">MSDDTNQEKDQGNYNKHQRFDQLMFGSRRGKAAEQEEEQPKEPLLAENDHNKATTTTQGDFDLFTMLQSVDELMGNMKHFKPMVQQLAPLLDLFKQKK</sequence>
<evidence type="ECO:0000256" key="1">
    <source>
        <dbReference type="SAM" id="MobiDB-lite"/>
    </source>
</evidence>
<feature type="compositionally biased region" description="Basic and acidic residues" evidence="1">
    <location>
        <begin position="31"/>
        <end position="41"/>
    </location>
</feature>
<dbReference type="EMBL" id="JAAIWM010000001">
    <property type="protein sequence ID" value="NEY70632.1"/>
    <property type="molecule type" value="Genomic_DNA"/>
</dbReference>
<dbReference type="AlphaFoldDB" id="A0A6M0Q345"/>
<dbReference type="Proteomes" id="UP000481043">
    <property type="component" value="Unassembled WGS sequence"/>
</dbReference>
<proteinExistence type="predicted"/>
<organism evidence="2 3">
    <name type="scientific">Bacillus mesophilus</name>
    <dbReference type="NCBI Taxonomy" id="1808955"/>
    <lineage>
        <taxon>Bacteria</taxon>
        <taxon>Bacillati</taxon>
        <taxon>Bacillota</taxon>
        <taxon>Bacilli</taxon>
        <taxon>Bacillales</taxon>
        <taxon>Bacillaceae</taxon>
        <taxon>Bacillus</taxon>
    </lineage>
</organism>
<evidence type="ECO:0000313" key="3">
    <source>
        <dbReference type="Proteomes" id="UP000481043"/>
    </source>
</evidence>
<accession>A0A6M0Q345</accession>
<protein>
    <submittedName>
        <fullName evidence="2">Uncharacterized protein</fullName>
    </submittedName>
</protein>
<reference evidence="2 3" key="1">
    <citation type="submission" date="2020-02" db="EMBL/GenBank/DDBJ databases">
        <title>Bacillus aquiflavi sp. nov., isolated from yellow water of strong flavor Chinese baijiu in Yibin region of China.</title>
        <authorList>
            <person name="Xie J."/>
        </authorList>
    </citation>
    <scope>NUCLEOTIDE SEQUENCE [LARGE SCALE GENOMIC DNA]</scope>
    <source>
        <strain evidence="2 3">SA4</strain>
    </source>
</reference>
<feature type="compositionally biased region" description="Basic and acidic residues" evidence="1">
    <location>
        <begin position="1"/>
        <end position="11"/>
    </location>
</feature>
<comment type="caution">
    <text evidence="2">The sequence shown here is derived from an EMBL/GenBank/DDBJ whole genome shotgun (WGS) entry which is preliminary data.</text>
</comment>
<dbReference type="RefSeq" id="WP_163177415.1">
    <property type="nucleotide sequence ID" value="NZ_JAAIWM010000001.1"/>
</dbReference>
<feature type="region of interest" description="Disordered" evidence="1">
    <location>
        <begin position="1"/>
        <end position="57"/>
    </location>
</feature>
<gene>
    <name evidence="2" type="ORF">G4D63_02655</name>
</gene>
<name>A0A6M0Q345_9BACI</name>
<keyword evidence="3" id="KW-1185">Reference proteome</keyword>
<evidence type="ECO:0000313" key="2">
    <source>
        <dbReference type="EMBL" id="NEY70632.1"/>
    </source>
</evidence>